<accession>A0A816RKZ5</accession>
<sequence>DWDPSAKRKLTIRGESYGDGKSRGFSGDLRIKYLVTSSKVFQWKRVWNGDTIGFFRKWLSFRSSERMWNPENQAQELRGMSFVILKTRSLPSIIESRNLIMRHDNDKRETWLLDMIFFGILRCRNRFLDYWLSLSERVVMGRMVKGIVSG</sequence>
<name>A0A816RKZ5_BRANA</name>
<feature type="non-terminal residue" evidence="1">
    <location>
        <position position="150"/>
    </location>
</feature>
<dbReference type="EMBL" id="HG994365">
    <property type="protein sequence ID" value="CAF2074503.1"/>
    <property type="molecule type" value="Genomic_DNA"/>
</dbReference>
<evidence type="ECO:0000313" key="1">
    <source>
        <dbReference type="EMBL" id="CAF2074503.1"/>
    </source>
</evidence>
<feature type="non-terminal residue" evidence="1">
    <location>
        <position position="1"/>
    </location>
</feature>
<organism evidence="1">
    <name type="scientific">Brassica napus</name>
    <name type="common">Rape</name>
    <dbReference type="NCBI Taxonomy" id="3708"/>
    <lineage>
        <taxon>Eukaryota</taxon>
        <taxon>Viridiplantae</taxon>
        <taxon>Streptophyta</taxon>
        <taxon>Embryophyta</taxon>
        <taxon>Tracheophyta</taxon>
        <taxon>Spermatophyta</taxon>
        <taxon>Magnoliopsida</taxon>
        <taxon>eudicotyledons</taxon>
        <taxon>Gunneridae</taxon>
        <taxon>Pentapetalae</taxon>
        <taxon>rosids</taxon>
        <taxon>malvids</taxon>
        <taxon>Brassicales</taxon>
        <taxon>Brassicaceae</taxon>
        <taxon>Brassiceae</taxon>
        <taxon>Brassica</taxon>
    </lineage>
</organism>
<protein>
    <submittedName>
        <fullName evidence="1">(rape) hypothetical protein</fullName>
    </submittedName>
</protein>
<dbReference type="Proteomes" id="UP001295469">
    <property type="component" value="Chromosome C01"/>
</dbReference>
<proteinExistence type="predicted"/>
<reference evidence="1" key="1">
    <citation type="submission" date="2021-01" db="EMBL/GenBank/DDBJ databases">
        <authorList>
            <consortium name="Genoscope - CEA"/>
            <person name="William W."/>
        </authorList>
    </citation>
    <scope>NUCLEOTIDE SEQUENCE</scope>
</reference>
<dbReference type="AlphaFoldDB" id="A0A816RKZ5"/>
<gene>
    <name evidence="1" type="ORF">DARMORV10_C01P32820.1</name>
</gene>